<accession>A0ABP8R3U7</accession>
<name>A0ABP8R3U7_9ACTN</name>
<protein>
    <submittedName>
        <fullName evidence="1">Uncharacterized protein</fullName>
    </submittedName>
</protein>
<organism evidence="1 2">
    <name type="scientific">Actinoallomurus oryzae</name>
    <dbReference type="NCBI Taxonomy" id="502180"/>
    <lineage>
        <taxon>Bacteria</taxon>
        <taxon>Bacillati</taxon>
        <taxon>Actinomycetota</taxon>
        <taxon>Actinomycetes</taxon>
        <taxon>Streptosporangiales</taxon>
        <taxon>Thermomonosporaceae</taxon>
        <taxon>Actinoallomurus</taxon>
    </lineage>
</organism>
<proteinExistence type="predicted"/>
<reference evidence="2" key="1">
    <citation type="journal article" date="2019" name="Int. J. Syst. Evol. Microbiol.">
        <title>The Global Catalogue of Microorganisms (GCM) 10K type strain sequencing project: providing services to taxonomists for standard genome sequencing and annotation.</title>
        <authorList>
            <consortium name="The Broad Institute Genomics Platform"/>
            <consortium name="The Broad Institute Genome Sequencing Center for Infectious Disease"/>
            <person name="Wu L."/>
            <person name="Ma J."/>
        </authorList>
    </citation>
    <scope>NUCLEOTIDE SEQUENCE [LARGE SCALE GENOMIC DNA]</scope>
    <source>
        <strain evidence="2">JCM 17933</strain>
    </source>
</reference>
<keyword evidence="2" id="KW-1185">Reference proteome</keyword>
<dbReference type="EMBL" id="BAABHF010000058">
    <property type="protein sequence ID" value="GAA4517548.1"/>
    <property type="molecule type" value="Genomic_DNA"/>
</dbReference>
<sequence>MLDAAARIRAATGHEVVAPDRYDGRTADDAESGIRIKDEIGGDEPARRAAAAAAPYAREDTVYAGGAVPLPGRGPPVH</sequence>
<evidence type="ECO:0000313" key="1">
    <source>
        <dbReference type="EMBL" id="GAA4517548.1"/>
    </source>
</evidence>
<evidence type="ECO:0000313" key="2">
    <source>
        <dbReference type="Proteomes" id="UP001500503"/>
    </source>
</evidence>
<comment type="caution">
    <text evidence="1">The sequence shown here is derived from an EMBL/GenBank/DDBJ whole genome shotgun (WGS) entry which is preliminary data.</text>
</comment>
<dbReference type="Proteomes" id="UP001500503">
    <property type="component" value="Unassembled WGS sequence"/>
</dbReference>
<gene>
    <name evidence="1" type="ORF">GCM10023191_090160</name>
</gene>